<evidence type="ECO:0000313" key="2">
    <source>
        <dbReference type="Proteomes" id="UP000565441"/>
    </source>
</evidence>
<proteinExistence type="predicted"/>
<sequence>MSNDIDHISFTTLVHPDNKEDFKNMAPSKKEVKKNLAQCGMNGAVIAVGWLVLKGSKSVVNANSAAIAHGSAKAEHKKTCRAPRVKDEDDAETHPDLAMKLALHVPASDYLIHLFQIYAVISMSLLTEPSAVETHMLQITVGTLPSDTMGYMQAMMSGKDTSTLQVMLNVQKLRPVPLSLTPAMRLELDEKKAHMRKTHPNATIIPLMFTNGAKNFFHPTVLMQGAIDDARNRPPMQIKSTLSDITELPLNETNLRE</sequence>
<gene>
    <name evidence="1" type="ORF">D9615_003425</name>
</gene>
<dbReference type="EMBL" id="JAACJP010000005">
    <property type="protein sequence ID" value="KAF5384074.1"/>
    <property type="molecule type" value="Genomic_DNA"/>
</dbReference>
<dbReference type="Proteomes" id="UP000565441">
    <property type="component" value="Unassembled WGS sequence"/>
</dbReference>
<accession>A0A8H5HIT0</accession>
<evidence type="ECO:0000313" key="1">
    <source>
        <dbReference type="EMBL" id="KAF5384074.1"/>
    </source>
</evidence>
<comment type="caution">
    <text evidence="1">The sequence shown here is derived from an EMBL/GenBank/DDBJ whole genome shotgun (WGS) entry which is preliminary data.</text>
</comment>
<dbReference type="AlphaFoldDB" id="A0A8H5HIT0"/>
<dbReference type="OrthoDB" id="2824457at2759"/>
<protein>
    <submittedName>
        <fullName evidence="1">Uncharacterized protein</fullName>
    </submittedName>
</protein>
<reference evidence="1 2" key="1">
    <citation type="journal article" date="2020" name="ISME J.">
        <title>Uncovering the hidden diversity of litter-decomposition mechanisms in mushroom-forming fungi.</title>
        <authorList>
            <person name="Floudas D."/>
            <person name="Bentzer J."/>
            <person name="Ahren D."/>
            <person name="Johansson T."/>
            <person name="Persson P."/>
            <person name="Tunlid A."/>
        </authorList>
    </citation>
    <scope>NUCLEOTIDE SEQUENCE [LARGE SCALE GENOMIC DNA]</scope>
    <source>
        <strain evidence="1 2">CBS 661.87</strain>
    </source>
</reference>
<keyword evidence="2" id="KW-1185">Reference proteome</keyword>
<organism evidence="1 2">
    <name type="scientific">Tricholomella constricta</name>
    <dbReference type="NCBI Taxonomy" id="117010"/>
    <lineage>
        <taxon>Eukaryota</taxon>
        <taxon>Fungi</taxon>
        <taxon>Dikarya</taxon>
        <taxon>Basidiomycota</taxon>
        <taxon>Agaricomycotina</taxon>
        <taxon>Agaricomycetes</taxon>
        <taxon>Agaricomycetidae</taxon>
        <taxon>Agaricales</taxon>
        <taxon>Tricholomatineae</taxon>
        <taxon>Lyophyllaceae</taxon>
        <taxon>Tricholomella</taxon>
    </lineage>
</organism>
<name>A0A8H5HIT0_9AGAR</name>